<feature type="domain" description="AB hydrolase-1" evidence="4">
    <location>
        <begin position="22"/>
        <end position="262"/>
    </location>
</feature>
<dbReference type="Gene3D" id="3.40.50.1820">
    <property type="entry name" value="alpha/beta hydrolase"/>
    <property type="match status" value="1"/>
</dbReference>
<dbReference type="InterPro" id="IPR022485">
    <property type="entry name" value="SHCHC_synthase_MenH"/>
</dbReference>
<comment type="subunit">
    <text evidence="3">Monomer.</text>
</comment>
<comment type="caution">
    <text evidence="5">The sequence shown here is derived from an EMBL/GenBank/DDBJ whole genome shotgun (WGS) entry which is preliminary data.</text>
</comment>
<comment type="similarity">
    <text evidence="3">Belongs to the AB hydrolase superfamily. MenH family.</text>
</comment>
<dbReference type="Proteomes" id="UP000838672">
    <property type="component" value="Unassembled WGS sequence"/>
</dbReference>
<dbReference type="NCBIfam" id="TIGR03695">
    <property type="entry name" value="menH_SHCHC"/>
    <property type="match status" value="1"/>
</dbReference>
<dbReference type="HAMAP" id="MF_01660">
    <property type="entry name" value="MenH"/>
    <property type="match status" value="1"/>
</dbReference>
<reference evidence="5" key="1">
    <citation type="submission" date="2021-11" db="EMBL/GenBank/DDBJ databases">
        <authorList>
            <person name="Rodrigo-Torres L."/>
            <person name="Arahal R. D."/>
            <person name="Lucena T."/>
        </authorList>
    </citation>
    <scope>NUCLEOTIDE SEQUENCE</scope>
    <source>
        <strain evidence="5">CECT 7929</strain>
    </source>
</reference>
<comment type="function">
    <text evidence="3">Catalyzes a proton abstraction reaction that results in 2,5-elimination of pyruvate from 2-succinyl-5-enolpyruvyl-6-hydroxy-3-cyclohexene-1-carboxylate (SEPHCHC) and the formation of 2-succinyl-6-hydroxy-2,4-cyclohexadiene-1-carboxylate (SHCHC).</text>
</comment>
<sequence length="272" mass="30859">MSKAPRLACEVFGNHLNQRPVLVLIHGFLGSSHDWHRTIEHLPVNQPVLAIDLPGHGRSPLLDPNDAEARWDMAQICDAIKRTINYCGVREYWLVGYSLGARLAMQYAVRSQSQDAGLLGVMLEAGHPGLTESAERPARWHHDQAWAHRFESEPLAQVLDDWYQQGVFASLNRRQRGKLIALRAENHGPSLAMMMRQCSLAKQPDWRLHWPSDLKTHYLVGAQDDKFMALAQQLAQQSGWHCHTIAKAGHNTHQQQPRAFAARMMQILNQVE</sequence>
<accession>A0ABM8ZU31</accession>
<evidence type="ECO:0000259" key="4">
    <source>
        <dbReference type="Pfam" id="PF12697"/>
    </source>
</evidence>
<evidence type="ECO:0000313" key="6">
    <source>
        <dbReference type="Proteomes" id="UP000838672"/>
    </source>
</evidence>
<dbReference type="Pfam" id="PF12697">
    <property type="entry name" value="Abhydrolase_6"/>
    <property type="match status" value="1"/>
</dbReference>
<organism evidence="5 6">
    <name type="scientific">Vibrio stylophorae</name>
    <dbReference type="NCBI Taxonomy" id="659351"/>
    <lineage>
        <taxon>Bacteria</taxon>
        <taxon>Pseudomonadati</taxon>
        <taxon>Pseudomonadota</taxon>
        <taxon>Gammaproteobacteria</taxon>
        <taxon>Vibrionales</taxon>
        <taxon>Vibrionaceae</taxon>
        <taxon>Vibrio</taxon>
    </lineage>
</organism>
<proteinExistence type="inferred from homology"/>
<comment type="pathway">
    <text evidence="3">Quinol/quinone metabolism; menaquinone biosynthesis.</text>
</comment>
<dbReference type="SUPFAM" id="SSF53474">
    <property type="entry name" value="alpha/beta-Hydrolases"/>
    <property type="match status" value="1"/>
</dbReference>
<dbReference type="NCBIfam" id="NF008340">
    <property type="entry name" value="PRK11126.1"/>
    <property type="match status" value="1"/>
</dbReference>
<dbReference type="PANTHER" id="PTHR42916">
    <property type="entry name" value="2-SUCCINYL-5-ENOLPYRUVYL-6-HYDROXY-3-CYCLOHEXENE-1-CARBOXYLATE SYNTHASE"/>
    <property type="match status" value="1"/>
</dbReference>
<dbReference type="InterPro" id="IPR029058">
    <property type="entry name" value="AB_hydrolase_fold"/>
</dbReference>
<protein>
    <recommendedName>
        <fullName evidence="3">Putative 2-succinyl-6-hydroxy-2,4-cyclohexadiene-1-carboxylate synthase</fullName>
        <shortName evidence="3">SHCHC synthase</shortName>
        <ecNumber evidence="3">4.2.99.20</ecNumber>
    </recommendedName>
</protein>
<evidence type="ECO:0000256" key="1">
    <source>
        <dbReference type="ARBA" id="ARBA00022428"/>
    </source>
</evidence>
<dbReference type="PANTHER" id="PTHR42916:SF1">
    <property type="entry name" value="PROTEIN PHYLLO, CHLOROPLASTIC"/>
    <property type="match status" value="1"/>
</dbReference>
<keyword evidence="1 3" id="KW-0474">Menaquinone biosynthesis</keyword>
<comment type="catalytic activity">
    <reaction evidence="3">
        <text>5-enolpyruvoyl-6-hydroxy-2-succinyl-cyclohex-3-ene-1-carboxylate = (1R,6R)-6-hydroxy-2-succinyl-cyclohexa-2,4-diene-1-carboxylate + pyruvate</text>
        <dbReference type="Rhea" id="RHEA:25597"/>
        <dbReference type="ChEBI" id="CHEBI:15361"/>
        <dbReference type="ChEBI" id="CHEBI:58689"/>
        <dbReference type="ChEBI" id="CHEBI:58818"/>
        <dbReference type="EC" id="4.2.99.20"/>
    </reaction>
</comment>
<evidence type="ECO:0000256" key="2">
    <source>
        <dbReference type="ARBA" id="ARBA00023239"/>
    </source>
</evidence>
<evidence type="ECO:0000313" key="5">
    <source>
        <dbReference type="EMBL" id="CAH0533842.1"/>
    </source>
</evidence>
<name>A0ABM8ZU31_9VIBR</name>
<keyword evidence="6" id="KW-1185">Reference proteome</keyword>
<dbReference type="InterPro" id="IPR000073">
    <property type="entry name" value="AB_hydrolase_1"/>
</dbReference>
<comment type="pathway">
    <text evidence="3">Quinol/quinone metabolism; 1,4-dihydroxy-2-naphthoate biosynthesis; 1,4-dihydroxy-2-naphthoate from chorismate: step 3/7.</text>
</comment>
<evidence type="ECO:0000256" key="3">
    <source>
        <dbReference type="HAMAP-Rule" id="MF_01660"/>
    </source>
</evidence>
<dbReference type="GO" id="GO:0070205">
    <property type="term" value="F:2-succinyl-6-hydroxy-2,4-cyclohexadiene-1-carboxylate synthase activity"/>
    <property type="evidence" value="ECO:0007669"/>
    <property type="project" value="UniProtKB-EC"/>
</dbReference>
<keyword evidence="2 3" id="KW-0456">Lyase</keyword>
<dbReference type="EMBL" id="CAKLDI010000001">
    <property type="protein sequence ID" value="CAH0533842.1"/>
    <property type="molecule type" value="Genomic_DNA"/>
</dbReference>
<dbReference type="EC" id="4.2.99.20" evidence="3"/>
<gene>
    <name evidence="5" type="primary">menH_3</name>
    <name evidence="3" type="synonym">menH</name>
    <name evidence="5" type="ORF">VST7929_01718</name>
</gene>
<dbReference type="RefSeq" id="WP_237466258.1">
    <property type="nucleotide sequence ID" value="NZ_CAKLDI010000001.1"/>
</dbReference>